<reference evidence="4" key="1">
    <citation type="submission" date="2024-07" db="EMBL/GenBank/DDBJ databases">
        <title>Genome Analysis of a Potential Novel Vibrio Species Secreting pH- and Thermo-stable Alginate Lyase and its Application in Producing Alginate Oligosaccharides.</title>
        <authorList>
            <person name="Huang H."/>
            <person name="Bao K."/>
        </authorList>
    </citation>
    <scope>NUCLEOTIDE SEQUENCE</scope>
    <source>
        <strain evidence="4">HB236076</strain>
        <plasmid evidence="4">p-HB236076</plasmid>
    </source>
</reference>
<evidence type="ECO:0000256" key="2">
    <source>
        <dbReference type="SAM" id="SignalP"/>
    </source>
</evidence>
<dbReference type="AlphaFoldDB" id="A0AB39HFJ4"/>
<feature type="compositionally biased region" description="Low complexity" evidence="1">
    <location>
        <begin position="78"/>
        <end position="90"/>
    </location>
</feature>
<evidence type="ECO:0000313" key="4">
    <source>
        <dbReference type="EMBL" id="XDK26682.1"/>
    </source>
</evidence>
<feature type="compositionally biased region" description="Polar residues" evidence="1">
    <location>
        <begin position="91"/>
        <end position="107"/>
    </location>
</feature>
<dbReference type="PROSITE" id="PS51724">
    <property type="entry name" value="SPOR"/>
    <property type="match status" value="1"/>
</dbReference>
<accession>A0AB39HFJ4</accession>
<gene>
    <name evidence="4" type="ORF">AB0763_16775</name>
</gene>
<name>A0AB39HFJ4_9VIBR</name>
<feature type="domain" description="SPOR" evidence="3">
    <location>
        <begin position="111"/>
        <end position="190"/>
    </location>
</feature>
<dbReference type="EMBL" id="CP162602">
    <property type="protein sequence ID" value="XDK26682.1"/>
    <property type="molecule type" value="Genomic_DNA"/>
</dbReference>
<dbReference type="InterPro" id="IPR036680">
    <property type="entry name" value="SPOR-like_sf"/>
</dbReference>
<dbReference type="SUPFAM" id="SSF110997">
    <property type="entry name" value="Sporulation related repeat"/>
    <property type="match status" value="1"/>
</dbReference>
<geneLocation type="plasmid" evidence="4">
    <name>p-HB236076</name>
</geneLocation>
<dbReference type="InterPro" id="IPR007730">
    <property type="entry name" value="SPOR-like_dom"/>
</dbReference>
<protein>
    <submittedName>
        <fullName evidence="4">SPOR domain-containing protein</fullName>
    </submittedName>
</protein>
<feature type="chain" id="PRO_5044256873" evidence="2">
    <location>
        <begin position="18"/>
        <end position="206"/>
    </location>
</feature>
<sequence length="206" mass="22485">MKKIATISLTLLVSACASETYLTDVTSESQRETYDTDTISQPLTAKTANESSALKPLVPSSSPSTQQPAVSQSKTAMTQKTQVTRQTVTTPATSKANTVSLTPPTEKQKQQVSRFGYTIQVVAVGSQQKANRFVQQLPQGQQPIWENYKVVNGTKWYAVLYGDYATSTEAKAAINTLPSQFQTLKPFVKSIDGIKNSQFPTLNKVN</sequence>
<dbReference type="RefSeq" id="WP_306099595.1">
    <property type="nucleotide sequence ID" value="NZ_CP162602.1"/>
</dbReference>
<dbReference type="Pfam" id="PF05036">
    <property type="entry name" value="SPOR"/>
    <property type="match status" value="1"/>
</dbReference>
<organism evidence="4">
    <name type="scientific">Vibrio sp. HB236076</name>
    <dbReference type="NCBI Taxonomy" id="3232307"/>
    <lineage>
        <taxon>Bacteria</taxon>
        <taxon>Pseudomonadati</taxon>
        <taxon>Pseudomonadota</taxon>
        <taxon>Gammaproteobacteria</taxon>
        <taxon>Vibrionales</taxon>
        <taxon>Vibrionaceae</taxon>
        <taxon>Vibrio</taxon>
    </lineage>
</organism>
<evidence type="ECO:0000259" key="3">
    <source>
        <dbReference type="PROSITE" id="PS51724"/>
    </source>
</evidence>
<proteinExistence type="predicted"/>
<feature type="region of interest" description="Disordered" evidence="1">
    <location>
        <begin position="48"/>
        <end position="107"/>
    </location>
</feature>
<dbReference type="Gene3D" id="3.30.70.1070">
    <property type="entry name" value="Sporulation related repeat"/>
    <property type="match status" value="1"/>
</dbReference>
<keyword evidence="2" id="KW-0732">Signal</keyword>
<keyword evidence="4" id="KW-0614">Plasmid</keyword>
<feature type="compositionally biased region" description="Polar residues" evidence="1">
    <location>
        <begin position="59"/>
        <end position="77"/>
    </location>
</feature>
<feature type="signal peptide" evidence="2">
    <location>
        <begin position="1"/>
        <end position="17"/>
    </location>
</feature>
<dbReference type="PROSITE" id="PS51257">
    <property type="entry name" value="PROKAR_LIPOPROTEIN"/>
    <property type="match status" value="1"/>
</dbReference>
<dbReference type="GO" id="GO:0042834">
    <property type="term" value="F:peptidoglycan binding"/>
    <property type="evidence" value="ECO:0007669"/>
    <property type="project" value="InterPro"/>
</dbReference>
<evidence type="ECO:0000256" key="1">
    <source>
        <dbReference type="SAM" id="MobiDB-lite"/>
    </source>
</evidence>
<dbReference type="KEGG" id="vih:AB0763_16775"/>